<dbReference type="Pfam" id="PF00171">
    <property type="entry name" value="Aldedh"/>
    <property type="match status" value="1"/>
</dbReference>
<gene>
    <name evidence="4" type="ORF">LSALG_LOCUS499</name>
</gene>
<evidence type="ECO:0000313" key="5">
    <source>
        <dbReference type="Proteomes" id="UP001177003"/>
    </source>
</evidence>
<evidence type="ECO:0000313" key="4">
    <source>
        <dbReference type="EMBL" id="CAI9259615.1"/>
    </source>
</evidence>
<dbReference type="Gene3D" id="3.40.309.10">
    <property type="entry name" value="Aldehyde Dehydrogenase, Chain A, domain 2"/>
    <property type="match status" value="1"/>
</dbReference>
<evidence type="ECO:0000259" key="3">
    <source>
        <dbReference type="Pfam" id="PF00171"/>
    </source>
</evidence>
<sequence length="145" mass="16478">MLQLHSKYMKYQHTHNCFCLIESTAKEFLEKVVKLAKNIKIPDPLEEGCRLGSVVSGEQYEKILIFVETAKSEGATISFGGKRPEHLKSGFYIEATIISDVTTSMQIWREKVFGPILCVKSFQTEEEAIEKVIFGVYNILVIKSK</sequence>
<dbReference type="Proteomes" id="UP001177003">
    <property type="component" value="Chromosome 0"/>
</dbReference>
<dbReference type="InterPro" id="IPR016161">
    <property type="entry name" value="Ald_DH/histidinol_DH"/>
</dbReference>
<dbReference type="AlphaFoldDB" id="A0AA35V5H0"/>
<evidence type="ECO:0000256" key="1">
    <source>
        <dbReference type="ARBA" id="ARBA00009986"/>
    </source>
</evidence>
<accession>A0AA35V5H0</accession>
<dbReference type="GO" id="GO:0110095">
    <property type="term" value="P:cellular detoxification of aldehyde"/>
    <property type="evidence" value="ECO:0007669"/>
    <property type="project" value="UniProtKB-ARBA"/>
</dbReference>
<dbReference type="PANTHER" id="PTHR43860">
    <property type="entry name" value="BETAINE ALDEHYDE DEHYDROGENASE"/>
    <property type="match status" value="1"/>
</dbReference>
<dbReference type="InterPro" id="IPR015590">
    <property type="entry name" value="Aldehyde_DH_dom"/>
</dbReference>
<organism evidence="4 5">
    <name type="scientific">Lactuca saligna</name>
    <name type="common">Willowleaf lettuce</name>
    <dbReference type="NCBI Taxonomy" id="75948"/>
    <lineage>
        <taxon>Eukaryota</taxon>
        <taxon>Viridiplantae</taxon>
        <taxon>Streptophyta</taxon>
        <taxon>Embryophyta</taxon>
        <taxon>Tracheophyta</taxon>
        <taxon>Spermatophyta</taxon>
        <taxon>Magnoliopsida</taxon>
        <taxon>eudicotyledons</taxon>
        <taxon>Gunneridae</taxon>
        <taxon>Pentapetalae</taxon>
        <taxon>asterids</taxon>
        <taxon>campanulids</taxon>
        <taxon>Asterales</taxon>
        <taxon>Asteraceae</taxon>
        <taxon>Cichorioideae</taxon>
        <taxon>Cichorieae</taxon>
        <taxon>Lactucinae</taxon>
        <taxon>Lactuca</taxon>
    </lineage>
</organism>
<dbReference type="PANTHER" id="PTHR43860:SF2">
    <property type="entry name" value="BETAINE ALDEHYDE DEHYDROGENASE-RELATED"/>
    <property type="match status" value="1"/>
</dbReference>
<dbReference type="InterPro" id="IPR016163">
    <property type="entry name" value="Ald_DH_C"/>
</dbReference>
<keyword evidence="2" id="KW-0520">NAD</keyword>
<reference evidence="4" key="1">
    <citation type="submission" date="2023-04" db="EMBL/GenBank/DDBJ databases">
        <authorList>
            <person name="Vijverberg K."/>
            <person name="Xiong W."/>
            <person name="Schranz E."/>
        </authorList>
    </citation>
    <scope>NUCLEOTIDE SEQUENCE</scope>
</reference>
<proteinExistence type="inferred from homology"/>
<protein>
    <recommendedName>
        <fullName evidence="3">Aldehyde dehydrogenase domain-containing protein</fullName>
    </recommendedName>
</protein>
<dbReference type="GO" id="GO:0019145">
    <property type="term" value="F:aminobutyraldehyde dehydrogenase (NAD+) activity"/>
    <property type="evidence" value="ECO:0007669"/>
    <property type="project" value="UniProtKB-ARBA"/>
</dbReference>
<keyword evidence="5" id="KW-1185">Reference proteome</keyword>
<evidence type="ECO:0000256" key="2">
    <source>
        <dbReference type="ARBA" id="ARBA00023027"/>
    </source>
</evidence>
<feature type="domain" description="Aldehyde dehydrogenase" evidence="3">
    <location>
        <begin position="22"/>
        <end position="131"/>
    </location>
</feature>
<comment type="similarity">
    <text evidence="1">Belongs to the aldehyde dehydrogenase family.</text>
</comment>
<dbReference type="SUPFAM" id="SSF53720">
    <property type="entry name" value="ALDH-like"/>
    <property type="match status" value="1"/>
</dbReference>
<name>A0AA35V5H0_LACSI</name>
<dbReference type="EMBL" id="OX465086">
    <property type="protein sequence ID" value="CAI9259615.1"/>
    <property type="molecule type" value="Genomic_DNA"/>
</dbReference>